<dbReference type="PANTHER" id="PTHR45913">
    <property type="entry name" value="EPM2A-INTERACTING PROTEIN 1"/>
    <property type="match status" value="1"/>
</dbReference>
<evidence type="ECO:0000256" key="3">
    <source>
        <dbReference type="ARBA" id="ARBA00022771"/>
    </source>
</evidence>
<proteinExistence type="predicted"/>
<feature type="domain" description="C2H2-type" evidence="6">
    <location>
        <begin position="953"/>
        <end position="980"/>
    </location>
</feature>
<dbReference type="GeneID" id="117668275"/>
<dbReference type="Proteomes" id="UP001652622">
    <property type="component" value="Unplaced"/>
</dbReference>
<reference evidence="9" key="1">
    <citation type="submission" date="2025-08" db="UniProtKB">
        <authorList>
            <consortium name="RefSeq"/>
        </authorList>
    </citation>
    <scope>IDENTIFICATION</scope>
    <source>
        <tissue evidence="9">Blood</tissue>
    </source>
</reference>
<dbReference type="InterPro" id="IPR036051">
    <property type="entry name" value="KRAB_dom_sf"/>
</dbReference>
<dbReference type="SUPFAM" id="SSF57667">
    <property type="entry name" value="beta-beta-alpha zinc fingers"/>
    <property type="match status" value="3"/>
</dbReference>
<evidence type="ECO:0000313" key="8">
    <source>
        <dbReference type="Proteomes" id="UP001652622"/>
    </source>
</evidence>
<dbReference type="Gene3D" id="3.30.160.60">
    <property type="entry name" value="Classic Zinc Finger"/>
    <property type="match status" value="6"/>
</dbReference>
<evidence type="ECO:0000259" key="6">
    <source>
        <dbReference type="PROSITE" id="PS50157"/>
    </source>
</evidence>
<protein>
    <submittedName>
        <fullName evidence="9">General transcription factor II-I repeat domain-containing protein 2-like</fullName>
    </submittedName>
</protein>
<dbReference type="InterPro" id="IPR013087">
    <property type="entry name" value="Znf_C2H2_type"/>
</dbReference>
<dbReference type="CDD" id="cd07765">
    <property type="entry name" value="KRAB_A-box"/>
    <property type="match status" value="1"/>
</dbReference>
<dbReference type="InterPro" id="IPR001909">
    <property type="entry name" value="KRAB"/>
</dbReference>
<evidence type="ECO:0000256" key="4">
    <source>
        <dbReference type="ARBA" id="ARBA00022833"/>
    </source>
</evidence>
<keyword evidence="2" id="KW-0677">Repeat</keyword>
<dbReference type="InterPro" id="IPR040647">
    <property type="entry name" value="SPIN-DOC_Znf-C2H2"/>
</dbReference>
<feature type="domain" description="C2H2-type" evidence="6">
    <location>
        <begin position="925"/>
        <end position="952"/>
    </location>
</feature>
<feature type="domain" description="C2H2-type" evidence="6">
    <location>
        <begin position="981"/>
        <end position="1008"/>
    </location>
</feature>
<keyword evidence="8" id="KW-1185">Reference proteome</keyword>
<keyword evidence="4" id="KW-0862">Zinc</keyword>
<dbReference type="Pfam" id="PF18658">
    <property type="entry name" value="zf-C2H2_12"/>
    <property type="match status" value="1"/>
</dbReference>
<sequence length="1017" mass="116933">MAKRKVDIENRCFQKRWEAEYLFVNIEDQAVCLVCRDTVAVFKEYNMRRHYEAKHPDKYKNLDIQQKLKKVEELKKSLMSFIKAKSQREAAVKASFIVAEEIAKSAWPFTEGEFLKRCMIKACEVLCPDQKEAFLNLSLSRNTVADRIGELAAVLQGQLVEKGKGFIAYSLAVDVSADISDTAQLTIFIRGVDSGLCITEEFLDMKSMHGTTTGKDIFEAVSKCVNDMKLPWDKLTGLTTNGTPSMRGGKSGLVRRMREKMKSENCTHELTAYHFIIHQETLCGKTLKMGHVMSIVTQTINFIRANGLHHSQFKSLFEEIHSELGDLPYHTEVRWLSQEKVLVRFFELRTEICQFVESKGKDSTVLRDEKWLCELAFLCDITKHLTTLKLQLQGRDRMITDMYDAVKGFQVKLRLWETQMQQGNLSHFPCCQTIISQVSSTFVFSHAQFADKLSALQMEFMRRFVEFEAQTFNFGLLGHPFSVDVKKAPADIQAELIELQCSSTLKAKYDSVGSALFTRFIPETMPQLRLQAARMLCMFGNTYLCEKVFSVRRVNKSAHRSVLTDARLHSILRVSTAQNLTLNMDELVAKKRCQASRSDKKGQPMKMARVPLHRGEALSGLSAATSLGSVSFEDVAVYFTEEEWALLDSSQRALHREVMLETSRNLAAVGYRQEHKNHQEPSLALFQSEERMLGIQRVLQRTMTSCLKNERKKSFPDHNEVLSLPAQQLQQPVGSEKYFGGDKTERAKFVFTEYCIKQTEEEQCERQEYGQNINLSTSLALHQPTYIPETPYAPINCVEKFTLNSHHRSHKEKNPYASGTGFGKKHLFILPPENPPMEKLYKCLKCEKTFPHRCRLTAHELMHSGEKPYICQVCGKSFWQMGHLTRHLRIHTGEKPYMCLHCGRKFNESSGLNKHVRSHTGERPYKCTECDKSFIRKTALVYHKRIHTGEKPYTCLECGKSFGRNSSLMQHKRTHTGERPYQCLECGKTFKYSSHFICHKRTHTREKLFKCSVWQEL</sequence>
<dbReference type="SUPFAM" id="SSF109640">
    <property type="entry name" value="KRAB domain (Kruppel-associated box)"/>
    <property type="match status" value="1"/>
</dbReference>
<gene>
    <name evidence="9" type="primary">LOC117668275</name>
</gene>
<dbReference type="SMART" id="SM00349">
    <property type="entry name" value="KRAB"/>
    <property type="match status" value="1"/>
</dbReference>
<organism evidence="8 9">
    <name type="scientific">Pantherophis guttatus</name>
    <name type="common">Corn snake</name>
    <name type="synonym">Elaphe guttata</name>
    <dbReference type="NCBI Taxonomy" id="94885"/>
    <lineage>
        <taxon>Eukaryota</taxon>
        <taxon>Metazoa</taxon>
        <taxon>Chordata</taxon>
        <taxon>Craniata</taxon>
        <taxon>Vertebrata</taxon>
        <taxon>Euteleostomi</taxon>
        <taxon>Lepidosauria</taxon>
        <taxon>Squamata</taxon>
        <taxon>Bifurcata</taxon>
        <taxon>Unidentata</taxon>
        <taxon>Episquamata</taxon>
        <taxon>Toxicofera</taxon>
        <taxon>Serpentes</taxon>
        <taxon>Colubroidea</taxon>
        <taxon>Colubridae</taxon>
        <taxon>Colubrinae</taxon>
        <taxon>Pantherophis</taxon>
    </lineage>
</organism>
<dbReference type="Pfam" id="PF00096">
    <property type="entry name" value="zf-C2H2"/>
    <property type="match status" value="4"/>
</dbReference>
<feature type="domain" description="KRAB" evidence="7">
    <location>
        <begin position="630"/>
        <end position="704"/>
    </location>
</feature>
<dbReference type="PROSITE" id="PS50157">
    <property type="entry name" value="ZINC_FINGER_C2H2_2"/>
    <property type="match status" value="6"/>
</dbReference>
<dbReference type="Gene3D" id="6.10.140.140">
    <property type="match status" value="1"/>
</dbReference>
<evidence type="ECO:0000313" key="9">
    <source>
        <dbReference type="RefSeq" id="XP_060540293.1"/>
    </source>
</evidence>
<dbReference type="RefSeq" id="XP_060540293.1">
    <property type="nucleotide sequence ID" value="XM_060684310.1"/>
</dbReference>
<feature type="domain" description="C2H2-type" evidence="6">
    <location>
        <begin position="841"/>
        <end position="868"/>
    </location>
</feature>
<evidence type="ECO:0000256" key="2">
    <source>
        <dbReference type="ARBA" id="ARBA00022737"/>
    </source>
</evidence>
<dbReference type="PROSITE" id="PS00028">
    <property type="entry name" value="ZINC_FINGER_C2H2_1"/>
    <property type="match status" value="6"/>
</dbReference>
<keyword evidence="1" id="KW-0479">Metal-binding</keyword>
<name>A0ABM3YW01_PANGU</name>
<dbReference type="SUPFAM" id="SSF53098">
    <property type="entry name" value="Ribonuclease H-like"/>
    <property type="match status" value="1"/>
</dbReference>
<evidence type="ECO:0000256" key="5">
    <source>
        <dbReference type="PROSITE-ProRule" id="PRU00042"/>
    </source>
</evidence>
<dbReference type="InterPro" id="IPR012337">
    <property type="entry name" value="RNaseH-like_sf"/>
</dbReference>
<dbReference type="PROSITE" id="PS50805">
    <property type="entry name" value="KRAB"/>
    <property type="match status" value="1"/>
</dbReference>
<dbReference type="InterPro" id="IPR036236">
    <property type="entry name" value="Znf_C2H2_sf"/>
</dbReference>
<feature type="domain" description="C2H2-type" evidence="6">
    <location>
        <begin position="897"/>
        <end position="924"/>
    </location>
</feature>
<dbReference type="PANTHER" id="PTHR45913:SF11">
    <property type="entry name" value="EPM2A-INTERACTING PROTEIN 1"/>
    <property type="match status" value="1"/>
</dbReference>
<feature type="domain" description="C2H2-type" evidence="6">
    <location>
        <begin position="869"/>
        <end position="896"/>
    </location>
</feature>
<dbReference type="SMART" id="SM00355">
    <property type="entry name" value="ZnF_C2H2"/>
    <property type="match status" value="7"/>
</dbReference>
<evidence type="ECO:0000259" key="7">
    <source>
        <dbReference type="PROSITE" id="PS50805"/>
    </source>
</evidence>
<dbReference type="Pfam" id="PF01352">
    <property type="entry name" value="KRAB"/>
    <property type="match status" value="1"/>
</dbReference>
<evidence type="ECO:0000256" key="1">
    <source>
        <dbReference type="ARBA" id="ARBA00022723"/>
    </source>
</evidence>
<accession>A0ABM3YW01</accession>
<keyword evidence="3 5" id="KW-0863">Zinc-finger</keyword>